<evidence type="ECO:0000313" key="2">
    <source>
        <dbReference type="EMBL" id="QRD04210.1"/>
    </source>
</evidence>
<feature type="chain" id="PRO_5031243761" description="Ecp2 effector protein domain-containing protein" evidence="1">
    <location>
        <begin position="21"/>
        <end position="254"/>
    </location>
</feature>
<evidence type="ECO:0008006" key="4">
    <source>
        <dbReference type="Google" id="ProtNLM"/>
    </source>
</evidence>
<accession>A0A7U2FJ33</accession>
<proteinExistence type="predicted"/>
<reference evidence="3" key="1">
    <citation type="journal article" date="2021" name="BMC Genomics">
        <title>Chromosome-level genome assembly and manually-curated proteome of model necrotroph Parastagonospora nodorum Sn15 reveals a genome-wide trove of candidate effector homologs, and redundancy of virulence-related functions within an accessory chromosome.</title>
        <authorList>
            <person name="Bertazzoni S."/>
            <person name="Jones D.A.B."/>
            <person name="Phan H.T."/>
            <person name="Tan K.-C."/>
            <person name="Hane J.K."/>
        </authorList>
    </citation>
    <scope>NUCLEOTIDE SEQUENCE [LARGE SCALE GENOMIC DNA]</scope>
    <source>
        <strain evidence="3">SN15 / ATCC MYA-4574 / FGSC 10173)</strain>
    </source>
</reference>
<keyword evidence="1" id="KW-0732">Signal</keyword>
<feature type="signal peptide" evidence="1">
    <location>
        <begin position="1"/>
        <end position="20"/>
    </location>
</feature>
<evidence type="ECO:0000256" key="1">
    <source>
        <dbReference type="SAM" id="SignalP"/>
    </source>
</evidence>
<dbReference type="VEuPathDB" id="FungiDB:JI435_129450"/>
<dbReference type="Proteomes" id="UP000663193">
    <property type="component" value="Chromosome 16"/>
</dbReference>
<dbReference type="AlphaFoldDB" id="A0A7U2FJ33"/>
<name>A0A7U2FJ33_PHANO</name>
<sequence length="254" mass="28231">MLSFHFFLGILLGLATLLHAAPITENDFEPMNVTLPHGNFTAQGYDPSLEYHDYSTAQVWMGTKMTTVGSVIGLELYSAVYGALDRNCPARPGPSGCSGVKNSNFGGRCMKAWPALTVPCTTNIYEIHARWESPDIRHLLIQAAAGALQQMTYENVIGPTNCYDMAGTRACNVGSAVRVNFPNSDGGGTNYLHFMLYNYWTDYGNYYCCQGNKRERIDKVLDKLGPSIKEQFSGWKDKDFTRDSRCIINGWQSC</sequence>
<evidence type="ECO:0000313" key="3">
    <source>
        <dbReference type="Proteomes" id="UP000663193"/>
    </source>
</evidence>
<keyword evidence="3" id="KW-1185">Reference proteome</keyword>
<dbReference type="OrthoDB" id="3688572at2759"/>
<dbReference type="EMBL" id="CP069038">
    <property type="protein sequence ID" value="QRD04210.1"/>
    <property type="molecule type" value="Genomic_DNA"/>
</dbReference>
<protein>
    <recommendedName>
        <fullName evidence="4">Ecp2 effector protein domain-containing protein</fullName>
    </recommendedName>
</protein>
<organism evidence="2 3">
    <name type="scientific">Phaeosphaeria nodorum (strain SN15 / ATCC MYA-4574 / FGSC 10173)</name>
    <name type="common">Glume blotch fungus</name>
    <name type="synonym">Parastagonospora nodorum</name>
    <dbReference type="NCBI Taxonomy" id="321614"/>
    <lineage>
        <taxon>Eukaryota</taxon>
        <taxon>Fungi</taxon>
        <taxon>Dikarya</taxon>
        <taxon>Ascomycota</taxon>
        <taxon>Pezizomycotina</taxon>
        <taxon>Dothideomycetes</taxon>
        <taxon>Pleosporomycetidae</taxon>
        <taxon>Pleosporales</taxon>
        <taxon>Pleosporineae</taxon>
        <taxon>Phaeosphaeriaceae</taxon>
        <taxon>Parastagonospora</taxon>
    </lineage>
</organism>
<gene>
    <name evidence="2" type="ORF">JI435_129450</name>
</gene>